<feature type="transmembrane region" description="Helical" evidence="7">
    <location>
        <begin position="12"/>
        <end position="35"/>
    </location>
</feature>
<protein>
    <recommendedName>
        <fullName evidence="8">Rhodopsin domain-containing protein</fullName>
    </recommendedName>
</protein>
<feature type="transmembrane region" description="Helical" evidence="7">
    <location>
        <begin position="89"/>
        <end position="112"/>
    </location>
</feature>
<evidence type="ECO:0000256" key="2">
    <source>
        <dbReference type="ARBA" id="ARBA00022692"/>
    </source>
</evidence>
<comment type="similarity">
    <text evidence="5">Belongs to the SAT4 family.</text>
</comment>
<keyword evidence="4 7" id="KW-0472">Membrane</keyword>
<sequence length="342" mass="38322">MSATGGTPPMATAVRAVVGTVALLDLIFCMTRLYIRKFVRNAFGVDDYFVIIALIWVLFFAALSIALTFYGIGYHQDDIPLEKLPNMQYAVYISLCTYLFVACSVKISVVIFIMRVFPTNFIRYYGFGIIAFMVLLTISGEVPLIFQCKPVRAAYDKTVPGYKCFTPDTLFDIEMYQGVLMFFIDIAIITMPIPTIWKLQMPIQRRLSIIGVFSLGLVACAVGLARLPTLVYQKNITDFTYAGATPLIWLNMEFGLALVTGSLPSMRVLLRSLPGFGSANKTSSKTRSQEWSSNNDQAKYPLGNQNRWSKKPLGRNINLETFESLASESQERIVHTHPPGYI</sequence>
<dbReference type="RefSeq" id="XP_056472266.1">
    <property type="nucleotide sequence ID" value="XM_056621460.1"/>
</dbReference>
<dbReference type="EMBL" id="JAPQKI010000009">
    <property type="protein sequence ID" value="KAJ5090285.1"/>
    <property type="molecule type" value="Genomic_DNA"/>
</dbReference>
<dbReference type="Proteomes" id="UP001149074">
    <property type="component" value="Unassembled WGS sequence"/>
</dbReference>
<reference evidence="9" key="1">
    <citation type="submission" date="2022-11" db="EMBL/GenBank/DDBJ databases">
        <authorList>
            <person name="Petersen C."/>
        </authorList>
    </citation>
    <scope>NUCLEOTIDE SEQUENCE</scope>
    <source>
        <strain evidence="9">IBT 30761</strain>
    </source>
</reference>
<evidence type="ECO:0000256" key="5">
    <source>
        <dbReference type="ARBA" id="ARBA00038359"/>
    </source>
</evidence>
<organism evidence="9 10">
    <name type="scientific">Penicillium argentinense</name>
    <dbReference type="NCBI Taxonomy" id="1131581"/>
    <lineage>
        <taxon>Eukaryota</taxon>
        <taxon>Fungi</taxon>
        <taxon>Dikarya</taxon>
        <taxon>Ascomycota</taxon>
        <taxon>Pezizomycotina</taxon>
        <taxon>Eurotiomycetes</taxon>
        <taxon>Eurotiomycetidae</taxon>
        <taxon>Eurotiales</taxon>
        <taxon>Aspergillaceae</taxon>
        <taxon>Penicillium</taxon>
    </lineage>
</organism>
<keyword evidence="10" id="KW-1185">Reference proteome</keyword>
<evidence type="ECO:0000256" key="4">
    <source>
        <dbReference type="ARBA" id="ARBA00023136"/>
    </source>
</evidence>
<reference evidence="9" key="2">
    <citation type="journal article" date="2023" name="IMA Fungus">
        <title>Comparative genomic study of the Penicillium genus elucidates a diverse pangenome and 15 lateral gene transfer events.</title>
        <authorList>
            <person name="Petersen C."/>
            <person name="Sorensen T."/>
            <person name="Nielsen M.R."/>
            <person name="Sondergaard T.E."/>
            <person name="Sorensen J.L."/>
            <person name="Fitzpatrick D.A."/>
            <person name="Frisvad J.C."/>
            <person name="Nielsen K.L."/>
        </authorList>
    </citation>
    <scope>NUCLEOTIDE SEQUENCE</scope>
    <source>
        <strain evidence="9">IBT 30761</strain>
    </source>
</reference>
<evidence type="ECO:0000256" key="7">
    <source>
        <dbReference type="SAM" id="Phobius"/>
    </source>
</evidence>
<evidence type="ECO:0000259" key="8">
    <source>
        <dbReference type="Pfam" id="PF20684"/>
    </source>
</evidence>
<evidence type="ECO:0000313" key="9">
    <source>
        <dbReference type="EMBL" id="KAJ5090285.1"/>
    </source>
</evidence>
<accession>A0A9W9K2E3</accession>
<evidence type="ECO:0000256" key="3">
    <source>
        <dbReference type="ARBA" id="ARBA00022989"/>
    </source>
</evidence>
<keyword evidence="2 7" id="KW-0812">Transmembrane</keyword>
<dbReference type="InterPro" id="IPR052337">
    <property type="entry name" value="SAT4-like"/>
</dbReference>
<dbReference type="Pfam" id="PF20684">
    <property type="entry name" value="Fung_rhodopsin"/>
    <property type="match status" value="1"/>
</dbReference>
<dbReference type="GeneID" id="81360439"/>
<feature type="transmembrane region" description="Helical" evidence="7">
    <location>
        <begin position="209"/>
        <end position="227"/>
    </location>
</feature>
<dbReference type="InterPro" id="IPR049326">
    <property type="entry name" value="Rhodopsin_dom_fungi"/>
</dbReference>
<keyword evidence="3 7" id="KW-1133">Transmembrane helix</keyword>
<dbReference type="GO" id="GO:0016020">
    <property type="term" value="C:membrane"/>
    <property type="evidence" value="ECO:0007669"/>
    <property type="project" value="UniProtKB-SubCell"/>
</dbReference>
<comment type="subcellular location">
    <subcellularLocation>
        <location evidence="1">Membrane</location>
        <topology evidence="1">Multi-pass membrane protein</topology>
    </subcellularLocation>
</comment>
<feature type="transmembrane region" description="Helical" evidence="7">
    <location>
        <begin position="47"/>
        <end position="69"/>
    </location>
</feature>
<comment type="caution">
    <text evidence="9">The sequence shown here is derived from an EMBL/GenBank/DDBJ whole genome shotgun (WGS) entry which is preliminary data.</text>
</comment>
<dbReference type="AlphaFoldDB" id="A0A9W9K2E3"/>
<feature type="transmembrane region" description="Helical" evidence="7">
    <location>
        <begin position="175"/>
        <end position="197"/>
    </location>
</feature>
<evidence type="ECO:0000256" key="6">
    <source>
        <dbReference type="SAM" id="MobiDB-lite"/>
    </source>
</evidence>
<evidence type="ECO:0000256" key="1">
    <source>
        <dbReference type="ARBA" id="ARBA00004141"/>
    </source>
</evidence>
<feature type="domain" description="Rhodopsin" evidence="8">
    <location>
        <begin position="32"/>
        <end position="271"/>
    </location>
</feature>
<dbReference type="PANTHER" id="PTHR33048">
    <property type="entry name" value="PTH11-LIKE INTEGRAL MEMBRANE PROTEIN (AFU_ORTHOLOGUE AFUA_5G11245)"/>
    <property type="match status" value="1"/>
</dbReference>
<proteinExistence type="inferred from homology"/>
<evidence type="ECO:0000313" key="10">
    <source>
        <dbReference type="Proteomes" id="UP001149074"/>
    </source>
</evidence>
<dbReference type="PANTHER" id="PTHR33048:SF47">
    <property type="entry name" value="INTEGRAL MEMBRANE PROTEIN-RELATED"/>
    <property type="match status" value="1"/>
</dbReference>
<name>A0A9W9K2E3_9EURO</name>
<feature type="transmembrane region" description="Helical" evidence="7">
    <location>
        <begin position="247"/>
        <end position="270"/>
    </location>
</feature>
<gene>
    <name evidence="9" type="ORF">N7532_008969</name>
</gene>
<feature type="transmembrane region" description="Helical" evidence="7">
    <location>
        <begin position="124"/>
        <end position="146"/>
    </location>
</feature>
<feature type="compositionally biased region" description="Polar residues" evidence="6">
    <location>
        <begin position="279"/>
        <end position="307"/>
    </location>
</feature>
<dbReference type="OrthoDB" id="4525788at2759"/>
<feature type="region of interest" description="Disordered" evidence="6">
    <location>
        <begin position="278"/>
        <end position="311"/>
    </location>
</feature>